<evidence type="ECO:0000256" key="2">
    <source>
        <dbReference type="ARBA" id="ARBA00023134"/>
    </source>
</evidence>
<dbReference type="Proteomes" id="UP001266305">
    <property type="component" value="Unassembled WGS sequence"/>
</dbReference>
<name>A0ABQ9UTC2_SAGOE</name>
<gene>
    <name evidence="3" type="ORF">P7K49_021419</name>
</gene>
<keyword evidence="2" id="KW-0342">GTP-binding</keyword>
<organism evidence="3 4">
    <name type="scientific">Saguinus oedipus</name>
    <name type="common">Cotton-top tamarin</name>
    <name type="synonym">Oedipomidas oedipus</name>
    <dbReference type="NCBI Taxonomy" id="9490"/>
    <lineage>
        <taxon>Eukaryota</taxon>
        <taxon>Metazoa</taxon>
        <taxon>Chordata</taxon>
        <taxon>Craniata</taxon>
        <taxon>Vertebrata</taxon>
        <taxon>Euteleostomi</taxon>
        <taxon>Mammalia</taxon>
        <taxon>Eutheria</taxon>
        <taxon>Euarchontoglires</taxon>
        <taxon>Primates</taxon>
        <taxon>Haplorrhini</taxon>
        <taxon>Platyrrhini</taxon>
        <taxon>Cebidae</taxon>
        <taxon>Callitrichinae</taxon>
        <taxon>Saguinus</taxon>
    </lineage>
</organism>
<dbReference type="EMBL" id="JASSZA010000010">
    <property type="protein sequence ID" value="KAK2100071.1"/>
    <property type="molecule type" value="Genomic_DNA"/>
</dbReference>
<dbReference type="PANTHER" id="PTHR24072">
    <property type="entry name" value="RHO FAMILY GTPASE"/>
    <property type="match status" value="1"/>
</dbReference>
<comment type="caution">
    <text evidence="3">The sequence shown here is derived from an EMBL/GenBank/DDBJ whole genome shotgun (WGS) entry which is preliminary data.</text>
</comment>
<evidence type="ECO:0000313" key="4">
    <source>
        <dbReference type="Proteomes" id="UP001266305"/>
    </source>
</evidence>
<dbReference type="Gene3D" id="3.40.50.300">
    <property type="entry name" value="P-loop containing nucleotide triphosphate hydrolases"/>
    <property type="match status" value="1"/>
</dbReference>
<accession>A0ABQ9UTC2</accession>
<dbReference type="Pfam" id="PF00071">
    <property type="entry name" value="Ras"/>
    <property type="match status" value="1"/>
</dbReference>
<keyword evidence="1" id="KW-0547">Nucleotide-binding</keyword>
<evidence type="ECO:0000256" key="1">
    <source>
        <dbReference type="ARBA" id="ARBA00022741"/>
    </source>
</evidence>
<feature type="non-terminal residue" evidence="3">
    <location>
        <position position="73"/>
    </location>
</feature>
<sequence length="73" mass="7636">MTAAQAAGEEAPPGVCSVKVVLVGDGGCGKTSLLTVFADGAFPESYTPTVFERHLIDLQVKGKPVHLHIWDTA</sequence>
<dbReference type="InterPro" id="IPR003578">
    <property type="entry name" value="Small_GTPase_Rho"/>
</dbReference>
<reference evidence="3 4" key="1">
    <citation type="submission" date="2023-05" db="EMBL/GenBank/DDBJ databases">
        <title>B98-5 Cell Line De Novo Hybrid Assembly: An Optical Mapping Approach.</title>
        <authorList>
            <person name="Kananen K."/>
            <person name="Auerbach J.A."/>
            <person name="Kautto E."/>
            <person name="Blachly J.S."/>
        </authorList>
    </citation>
    <scope>NUCLEOTIDE SEQUENCE [LARGE SCALE GENOMIC DNA]</scope>
    <source>
        <strain evidence="3">B95-8</strain>
        <tissue evidence="3">Cell line</tissue>
    </source>
</reference>
<evidence type="ECO:0000313" key="3">
    <source>
        <dbReference type="EMBL" id="KAK2100071.1"/>
    </source>
</evidence>
<dbReference type="InterPro" id="IPR001806">
    <property type="entry name" value="Small_GTPase"/>
</dbReference>
<keyword evidence="4" id="KW-1185">Reference proteome</keyword>
<proteinExistence type="predicted"/>
<dbReference type="InterPro" id="IPR027417">
    <property type="entry name" value="P-loop_NTPase"/>
</dbReference>
<dbReference type="PRINTS" id="PR00449">
    <property type="entry name" value="RASTRNSFRMNG"/>
</dbReference>
<dbReference type="SUPFAM" id="SSF52540">
    <property type="entry name" value="P-loop containing nucleoside triphosphate hydrolases"/>
    <property type="match status" value="1"/>
</dbReference>
<dbReference type="SMART" id="SM00174">
    <property type="entry name" value="RHO"/>
    <property type="match status" value="1"/>
</dbReference>
<protein>
    <submittedName>
        <fullName evidence="3">Uncharacterized protein</fullName>
    </submittedName>
</protein>